<keyword evidence="5 13" id="KW-0812">Transmembrane</keyword>
<evidence type="ECO:0000256" key="6">
    <source>
        <dbReference type="ARBA" id="ARBA00022859"/>
    </source>
</evidence>
<reference evidence="15" key="2">
    <citation type="journal article" date="2020" name="Biotechnol. Bioeng.">
        <title>Chromosome-scale scaffolds for the Chinese hamster reference genome assembly to facilitate the study of the CHO epigenome.</title>
        <authorList>
            <person name="Hilliard W."/>
            <person name="MacDonald M."/>
            <person name="Lee K.H."/>
        </authorList>
    </citation>
    <scope>NUCLEOTIDE SEQUENCE [LARGE SCALE GENOMIC DNA]</scope>
    <source>
        <strain evidence="15">17A/GY</strain>
    </source>
</reference>
<dbReference type="KEGG" id="cge:100757524"/>
<dbReference type="PRINTS" id="PR01638">
    <property type="entry name" value="MHCCLASSI"/>
</dbReference>
<feature type="compositionally biased region" description="Basic and acidic residues" evidence="12">
    <location>
        <begin position="218"/>
        <end position="242"/>
    </location>
</feature>
<dbReference type="Proteomes" id="UP001108280">
    <property type="component" value="Chromosome 1"/>
</dbReference>
<dbReference type="GeneID" id="100757524"/>
<dbReference type="SUPFAM" id="SSF54452">
    <property type="entry name" value="MHC antigen-recognition domain"/>
    <property type="match status" value="1"/>
</dbReference>
<dbReference type="GO" id="GO:0002486">
    <property type="term" value="P:antigen processing and presentation of endogenous peptide antigen via MHC class I via ER pathway, TAP-independent"/>
    <property type="evidence" value="ECO:0007669"/>
    <property type="project" value="TreeGrafter"/>
</dbReference>
<dbReference type="InterPro" id="IPR003006">
    <property type="entry name" value="Ig/MHC_CS"/>
</dbReference>
<dbReference type="GO" id="GO:0042612">
    <property type="term" value="C:MHC class I protein complex"/>
    <property type="evidence" value="ECO:0007669"/>
    <property type="project" value="UniProtKB-KW"/>
</dbReference>
<evidence type="ECO:0000256" key="13">
    <source>
        <dbReference type="SAM" id="Phobius"/>
    </source>
</evidence>
<dbReference type="AlphaFoldDB" id="A0A9J7K385"/>
<dbReference type="PANTHER" id="PTHR16675">
    <property type="entry name" value="MHC CLASS I-RELATED"/>
    <property type="match status" value="1"/>
</dbReference>
<evidence type="ECO:0000256" key="10">
    <source>
        <dbReference type="ARBA" id="ARBA00023180"/>
    </source>
</evidence>
<evidence type="ECO:0000256" key="1">
    <source>
        <dbReference type="ARBA" id="ARBA00002297"/>
    </source>
</evidence>
<evidence type="ECO:0000259" key="14">
    <source>
        <dbReference type="PROSITE" id="PS50835"/>
    </source>
</evidence>
<gene>
    <name evidence="16" type="primary">LOC100757524</name>
</gene>
<comment type="function">
    <text evidence="1">Involved in the presentation of foreign antigens to the immune system.</text>
</comment>
<dbReference type="InterPro" id="IPR011162">
    <property type="entry name" value="MHC_I/II-like_Ag-recog"/>
</dbReference>
<dbReference type="InterPro" id="IPR007110">
    <property type="entry name" value="Ig-like_dom"/>
</dbReference>
<dbReference type="Gene3D" id="3.30.500.10">
    <property type="entry name" value="MHC class I-like antigen recognition-like"/>
    <property type="match status" value="1"/>
</dbReference>
<dbReference type="GO" id="GO:0006955">
    <property type="term" value="P:immune response"/>
    <property type="evidence" value="ECO:0007669"/>
    <property type="project" value="TreeGrafter"/>
</dbReference>
<dbReference type="CDD" id="cd07698">
    <property type="entry name" value="IgC1_MHC_I_alpha3"/>
    <property type="match status" value="1"/>
</dbReference>
<keyword evidence="7 13" id="KW-1133">Transmembrane helix</keyword>
<dbReference type="PROSITE" id="PS00290">
    <property type="entry name" value="IG_MHC"/>
    <property type="match status" value="1"/>
</dbReference>
<dbReference type="GO" id="GO:0098553">
    <property type="term" value="C:lumenal side of endoplasmic reticulum membrane"/>
    <property type="evidence" value="ECO:0007669"/>
    <property type="project" value="UniProtKB-ARBA"/>
</dbReference>
<evidence type="ECO:0000313" key="16">
    <source>
        <dbReference type="RefSeq" id="XP_035307309.1"/>
    </source>
</evidence>
<keyword evidence="15" id="KW-1185">Reference proteome</keyword>
<evidence type="ECO:0000256" key="4">
    <source>
        <dbReference type="ARBA" id="ARBA00022451"/>
    </source>
</evidence>
<keyword evidence="4" id="KW-0490">MHC I</keyword>
<dbReference type="InterPro" id="IPR011161">
    <property type="entry name" value="MHC_I-like_Ag-recog"/>
</dbReference>
<keyword evidence="8 13" id="KW-0472">Membrane</keyword>
<keyword evidence="10" id="KW-0325">Glycoprotein</keyword>
<dbReference type="GO" id="GO:0001916">
    <property type="term" value="P:positive regulation of T cell mediated cytotoxicity"/>
    <property type="evidence" value="ECO:0007669"/>
    <property type="project" value="TreeGrafter"/>
</dbReference>
<dbReference type="SUPFAM" id="SSF48726">
    <property type="entry name" value="Immunoglobulin"/>
    <property type="match status" value="1"/>
</dbReference>
<protein>
    <submittedName>
        <fullName evidence="16">Popy Class I histocompatibility antigen, A-1 alpha chain-like isoform X2</fullName>
    </submittedName>
</protein>
<evidence type="ECO:0000256" key="3">
    <source>
        <dbReference type="ARBA" id="ARBA00006909"/>
    </source>
</evidence>
<feature type="domain" description="Ig-like" evidence="14">
    <location>
        <begin position="101"/>
        <end position="175"/>
    </location>
</feature>
<dbReference type="SMART" id="SM00407">
    <property type="entry name" value="IGc1"/>
    <property type="match status" value="1"/>
</dbReference>
<keyword evidence="6" id="KW-0391">Immunity</keyword>
<evidence type="ECO:0000256" key="12">
    <source>
        <dbReference type="SAM" id="MobiDB-lite"/>
    </source>
</evidence>
<dbReference type="RefSeq" id="XP_035307309.1">
    <property type="nucleotide sequence ID" value="XM_035451418.1"/>
</dbReference>
<evidence type="ECO:0000256" key="5">
    <source>
        <dbReference type="ARBA" id="ARBA00022692"/>
    </source>
</evidence>
<reference evidence="16" key="3">
    <citation type="submission" date="2025-08" db="UniProtKB">
        <authorList>
            <consortium name="RefSeq"/>
        </authorList>
    </citation>
    <scope>IDENTIFICATION</scope>
    <source>
        <strain evidence="16">17A/GY</strain>
        <tissue evidence="16">Liver</tissue>
    </source>
</reference>
<dbReference type="PROSITE" id="PS50835">
    <property type="entry name" value="IG_LIKE"/>
    <property type="match status" value="1"/>
</dbReference>
<dbReference type="InterPro" id="IPR050208">
    <property type="entry name" value="MHC_class-I_related"/>
</dbReference>
<dbReference type="Pfam" id="PF00129">
    <property type="entry name" value="MHC_I"/>
    <property type="match status" value="1"/>
</dbReference>
<name>A0A9J7K385_CRIGR</name>
<dbReference type="Gene3D" id="2.60.40.10">
    <property type="entry name" value="Immunoglobulins"/>
    <property type="match status" value="1"/>
</dbReference>
<dbReference type="GO" id="GO:0042605">
    <property type="term" value="F:peptide antigen binding"/>
    <property type="evidence" value="ECO:0007669"/>
    <property type="project" value="TreeGrafter"/>
</dbReference>
<dbReference type="InterPro" id="IPR036179">
    <property type="entry name" value="Ig-like_dom_sf"/>
</dbReference>
<evidence type="ECO:0000313" key="15">
    <source>
        <dbReference type="Proteomes" id="UP001108280"/>
    </source>
</evidence>
<evidence type="ECO:0000256" key="7">
    <source>
        <dbReference type="ARBA" id="ARBA00022989"/>
    </source>
</evidence>
<dbReference type="GO" id="GO:0005615">
    <property type="term" value="C:extracellular space"/>
    <property type="evidence" value="ECO:0007669"/>
    <property type="project" value="TreeGrafter"/>
</dbReference>
<dbReference type="InterPro" id="IPR037055">
    <property type="entry name" value="MHC_I-like_Ag-recog_sf"/>
</dbReference>
<proteinExistence type="inferred from homology"/>
<dbReference type="GO" id="GO:0005102">
    <property type="term" value="F:signaling receptor binding"/>
    <property type="evidence" value="ECO:0007669"/>
    <property type="project" value="TreeGrafter"/>
</dbReference>
<feature type="transmembrane region" description="Helical" evidence="13">
    <location>
        <begin position="185"/>
        <end position="208"/>
    </location>
</feature>
<evidence type="ECO:0000256" key="9">
    <source>
        <dbReference type="ARBA" id="ARBA00023157"/>
    </source>
</evidence>
<organism evidence="15 16">
    <name type="scientific">Cricetulus griseus</name>
    <name type="common">Chinese hamster</name>
    <name type="synonym">Cricetulus barabensis griseus</name>
    <dbReference type="NCBI Taxonomy" id="10029"/>
    <lineage>
        <taxon>Eukaryota</taxon>
        <taxon>Metazoa</taxon>
        <taxon>Chordata</taxon>
        <taxon>Craniata</taxon>
        <taxon>Vertebrata</taxon>
        <taxon>Euteleostomi</taxon>
        <taxon>Mammalia</taxon>
        <taxon>Eutheria</taxon>
        <taxon>Euarchontoglires</taxon>
        <taxon>Glires</taxon>
        <taxon>Rodentia</taxon>
        <taxon>Myomorpha</taxon>
        <taxon>Muroidea</taxon>
        <taxon>Cricetidae</taxon>
        <taxon>Cricetinae</taxon>
        <taxon>Cricetulus</taxon>
    </lineage>
</organism>
<comment type="subcellular location">
    <subcellularLocation>
        <location evidence="2">Membrane</location>
        <topology evidence="2">Single-pass type I membrane protein</topology>
    </subcellularLocation>
</comment>
<evidence type="ECO:0000256" key="2">
    <source>
        <dbReference type="ARBA" id="ARBA00004479"/>
    </source>
</evidence>
<dbReference type="GO" id="GO:0009897">
    <property type="term" value="C:external side of plasma membrane"/>
    <property type="evidence" value="ECO:0007669"/>
    <property type="project" value="TreeGrafter"/>
</dbReference>
<dbReference type="Pfam" id="PF07654">
    <property type="entry name" value="C1-set"/>
    <property type="match status" value="1"/>
</dbReference>
<comment type="similarity">
    <text evidence="3 11">Belongs to the MHC class I family.</text>
</comment>
<evidence type="ECO:0000256" key="8">
    <source>
        <dbReference type="ARBA" id="ARBA00023136"/>
    </source>
</evidence>
<dbReference type="FunFam" id="2.60.40.10:FF:000014">
    <property type="entry name" value="H-2 class I histocompatibility antigen, alpha chain"/>
    <property type="match status" value="1"/>
</dbReference>
<dbReference type="InterPro" id="IPR001039">
    <property type="entry name" value="MHC_I_a_a1/a2"/>
</dbReference>
<dbReference type="PANTHER" id="PTHR16675:SF169">
    <property type="entry name" value="HLA CLASS I HISTOCOMPATIBILITY ANTIGEN, ALPHA CHAIN G"/>
    <property type="match status" value="1"/>
</dbReference>
<dbReference type="OrthoDB" id="8929156at2759"/>
<accession>A0A9J7K385</accession>
<evidence type="ECO:0000256" key="11">
    <source>
        <dbReference type="RuleBase" id="RU004439"/>
    </source>
</evidence>
<reference evidence="15" key="1">
    <citation type="journal article" date="2018" name="Biotechnol. Bioeng.">
        <title>A reference genome of the Chinese hamster based on a hybrid assembly strategy.</title>
        <authorList>
            <person name="Rupp O."/>
            <person name="MacDonald M.L."/>
            <person name="Li S."/>
            <person name="Dhiman H."/>
            <person name="Polson S."/>
            <person name="Griep S."/>
            <person name="Heffner K."/>
            <person name="Hernandez I."/>
            <person name="Brinkrolf K."/>
            <person name="Jadhav V."/>
            <person name="Samoudi M."/>
            <person name="Hao H."/>
            <person name="Kingham B."/>
            <person name="Goesmann A."/>
            <person name="Betenbaugh M.J."/>
            <person name="Lewis N.E."/>
            <person name="Borth N."/>
            <person name="Lee K.H."/>
        </authorList>
    </citation>
    <scope>NUCLEOTIDE SEQUENCE [LARGE SCALE GENOMIC DNA]</scope>
    <source>
        <strain evidence="15">17A/GY</strain>
    </source>
</reference>
<sequence>MSCAALAGSSYIHGQYEFIFNGYDYLALNEDLSSWTAVGKAAEILHQEWEKAGYAEYWKYFLEGNCLNSLRSQLKYGKEFLLRTGTLKLHMTHKVRADGNITLRCWALNFYPTEITLTWQKDGSNQNLDMEVIETRPSGDGTFQKWAAVVVPPGEEQRYTCHVQHEGLPEPLTLRWEPPQASVPIMPIVTGLVLGAVLMGAVVTFLIWKKRNKGKKRAGQDDVGKERREFPDSTKERDSPEP</sequence>
<dbReference type="GO" id="GO:0002476">
    <property type="term" value="P:antigen processing and presentation of endogenous peptide antigen via MHC class Ib"/>
    <property type="evidence" value="ECO:0007669"/>
    <property type="project" value="TreeGrafter"/>
</dbReference>
<keyword evidence="9" id="KW-1015">Disulfide bond</keyword>
<dbReference type="InterPro" id="IPR003597">
    <property type="entry name" value="Ig_C1-set"/>
</dbReference>
<feature type="region of interest" description="Disordered" evidence="12">
    <location>
        <begin position="211"/>
        <end position="242"/>
    </location>
</feature>
<dbReference type="InterPro" id="IPR013783">
    <property type="entry name" value="Ig-like_fold"/>
</dbReference>
<dbReference type="GO" id="GO:0030670">
    <property type="term" value="C:phagocytic vesicle membrane"/>
    <property type="evidence" value="ECO:0007669"/>
    <property type="project" value="UniProtKB-ARBA"/>
</dbReference>